<dbReference type="Gene3D" id="3.40.50.720">
    <property type="entry name" value="NAD(P)-binding Rossmann-like Domain"/>
    <property type="match status" value="1"/>
</dbReference>
<reference evidence="9" key="1">
    <citation type="submission" date="2020-05" db="EMBL/GenBank/DDBJ databases">
        <authorList>
            <person name="Chiriac C."/>
            <person name="Salcher M."/>
            <person name="Ghai R."/>
            <person name="Kavagutti S V."/>
        </authorList>
    </citation>
    <scope>NUCLEOTIDE SEQUENCE</scope>
</reference>
<comment type="subcellular location">
    <subcellularLocation>
        <location evidence="1">Endomembrane system</location>
        <topology evidence="1">Multi-pass membrane protein</topology>
    </subcellularLocation>
</comment>
<keyword evidence="3 7" id="KW-0812">Transmembrane</keyword>
<evidence type="ECO:0000313" key="9">
    <source>
        <dbReference type="EMBL" id="CAB4931341.1"/>
    </source>
</evidence>
<evidence type="ECO:0000256" key="6">
    <source>
        <dbReference type="ARBA" id="ARBA00023136"/>
    </source>
</evidence>
<feature type="transmembrane region" description="Helical" evidence="7">
    <location>
        <begin position="21"/>
        <end position="46"/>
    </location>
</feature>
<dbReference type="AlphaFoldDB" id="A0A6J7IKN3"/>
<dbReference type="PANTHER" id="PTHR31563">
    <property type="entry name" value="ION CHANNEL POLLUX-RELATED"/>
    <property type="match status" value="1"/>
</dbReference>
<dbReference type="PANTHER" id="PTHR31563:SF10">
    <property type="entry name" value="ION CHANNEL POLLUX-RELATED"/>
    <property type="match status" value="1"/>
</dbReference>
<evidence type="ECO:0000256" key="7">
    <source>
        <dbReference type="SAM" id="Phobius"/>
    </source>
</evidence>
<sequence length="631" mass="68067">MLRYSLRQRFRYRFDNALSRSVWVVLLWLGGLAVTFLLTIALVIWLTKTGPGDEPTSFMQGIWYAMTRSLSPSAFRDDQGTVFRLIMMLVTITGIFLGAAIIGLICSWIDRRLDEMRRGQSLVIEEGHTLVIGQSDKLPLVISELVEANRSERGRAIVVFCDKDTVEVSREIRRDLKDLGTSRLVVRNGKPTRLSDLARVNPQLALAAIVLDESGSAAVVNTVLGLHQLIPAESTAVIVAEVDDLDVASALKETVGERLIVVTPARVVARITAQVSRASGLGAVYQELLDFNGDEMYSAPIPAHLKGRTFGELELASSRGTIFGLRTAAGDVLVNPHPTRVLASGDEAIGIAADDSIFSIDLDPPVWRPAKERVRLAEPWPVASVLMIGWSSLGSLVVGEMESHVAPGSTLVVLVDEDVHEADSLTLELDALNLTNLSWSVRVGNTIGREVIASALDEREYAHVILLCERQHFEVDEADARVLLALMQVRAHTKGGGGNVVAELLDPNRVELAGASDGQDFIVSQRLVSLLLTQLSQSPHLAPVLEDLFDADGNAVAMHPIERYVDPSPMTFAEVIAAVRETDAVAIGYRSASAVGQQGALPGGIRVNPPKFSTVAFAPGDAVIVIAGTAS</sequence>
<dbReference type="GO" id="GO:0006811">
    <property type="term" value="P:monoatomic ion transport"/>
    <property type="evidence" value="ECO:0007669"/>
    <property type="project" value="UniProtKB-KW"/>
</dbReference>
<evidence type="ECO:0000259" key="8">
    <source>
        <dbReference type="Pfam" id="PF06241"/>
    </source>
</evidence>
<dbReference type="GO" id="GO:0012505">
    <property type="term" value="C:endomembrane system"/>
    <property type="evidence" value="ECO:0007669"/>
    <property type="project" value="UniProtKB-SubCell"/>
</dbReference>
<keyword evidence="6 7" id="KW-0472">Membrane</keyword>
<feature type="domain" description="CASTOR/POLLUX/SYM8 ion channel conserved" evidence="8">
    <location>
        <begin position="266"/>
        <end position="356"/>
    </location>
</feature>
<evidence type="ECO:0000256" key="2">
    <source>
        <dbReference type="ARBA" id="ARBA00022448"/>
    </source>
</evidence>
<dbReference type="EMBL" id="CAFBNB010000118">
    <property type="protein sequence ID" value="CAB4931341.1"/>
    <property type="molecule type" value="Genomic_DNA"/>
</dbReference>
<dbReference type="SUPFAM" id="SSF81324">
    <property type="entry name" value="Voltage-gated potassium channels"/>
    <property type="match status" value="1"/>
</dbReference>
<keyword evidence="5" id="KW-0406">Ion transport</keyword>
<evidence type="ECO:0000256" key="5">
    <source>
        <dbReference type="ARBA" id="ARBA00023065"/>
    </source>
</evidence>
<evidence type="ECO:0000256" key="1">
    <source>
        <dbReference type="ARBA" id="ARBA00004127"/>
    </source>
</evidence>
<organism evidence="9">
    <name type="scientific">freshwater metagenome</name>
    <dbReference type="NCBI Taxonomy" id="449393"/>
    <lineage>
        <taxon>unclassified sequences</taxon>
        <taxon>metagenomes</taxon>
        <taxon>ecological metagenomes</taxon>
    </lineage>
</organism>
<gene>
    <name evidence="9" type="ORF">UFOPK3720_00728</name>
</gene>
<evidence type="ECO:0000256" key="4">
    <source>
        <dbReference type="ARBA" id="ARBA00022989"/>
    </source>
</evidence>
<name>A0A6J7IKN3_9ZZZZ</name>
<dbReference type="InterPro" id="IPR010420">
    <property type="entry name" value="CASTOR/POLLUX/SYM8_dom"/>
</dbReference>
<keyword evidence="2" id="KW-0813">Transport</keyword>
<dbReference type="Pfam" id="PF06241">
    <property type="entry name" value="Castor_Poll_mid"/>
    <property type="match status" value="1"/>
</dbReference>
<protein>
    <submittedName>
        <fullName evidence="9">Unannotated protein</fullName>
    </submittedName>
</protein>
<feature type="transmembrane region" description="Helical" evidence="7">
    <location>
        <begin position="85"/>
        <end position="109"/>
    </location>
</feature>
<proteinExistence type="predicted"/>
<keyword evidence="4 7" id="KW-1133">Transmembrane helix</keyword>
<dbReference type="InterPro" id="IPR044849">
    <property type="entry name" value="CASTOR/POLLUX/SYM8-like"/>
</dbReference>
<accession>A0A6J7IKN3</accession>
<evidence type="ECO:0000256" key="3">
    <source>
        <dbReference type="ARBA" id="ARBA00022692"/>
    </source>
</evidence>